<dbReference type="AlphaFoldDB" id="A0A0D2BGP5"/>
<dbReference type="Pfam" id="PF13489">
    <property type="entry name" value="Methyltransf_23"/>
    <property type="match status" value="1"/>
</dbReference>
<dbReference type="Proteomes" id="UP000054342">
    <property type="component" value="Unassembled WGS sequence"/>
</dbReference>
<evidence type="ECO:0000313" key="1">
    <source>
        <dbReference type="EMBL" id="KIW51386.1"/>
    </source>
</evidence>
<dbReference type="OrthoDB" id="184880at2759"/>
<gene>
    <name evidence="1" type="ORF">PV05_10113</name>
</gene>
<dbReference type="STRING" id="348802.A0A0D2BGP5"/>
<evidence type="ECO:0008006" key="3">
    <source>
        <dbReference type="Google" id="ProtNLM"/>
    </source>
</evidence>
<proteinExistence type="predicted"/>
<dbReference type="SUPFAM" id="SSF53335">
    <property type="entry name" value="S-adenosyl-L-methionine-dependent methyltransferases"/>
    <property type="match status" value="1"/>
</dbReference>
<accession>A0A0D2BGP5</accession>
<dbReference type="EMBL" id="KN847322">
    <property type="protein sequence ID" value="KIW51386.1"/>
    <property type="molecule type" value="Genomic_DNA"/>
</dbReference>
<keyword evidence="2" id="KW-1185">Reference proteome</keyword>
<dbReference type="HOGENOM" id="CLU_010595_9_3_1"/>
<protein>
    <recommendedName>
        <fullName evidence="3">Methyltransferase domain-containing protein</fullName>
    </recommendedName>
</protein>
<dbReference type="RefSeq" id="XP_013311970.1">
    <property type="nucleotide sequence ID" value="XM_013456516.1"/>
</dbReference>
<evidence type="ECO:0000313" key="2">
    <source>
        <dbReference type="Proteomes" id="UP000054342"/>
    </source>
</evidence>
<dbReference type="Gene3D" id="3.40.50.150">
    <property type="entry name" value="Vaccinia Virus protein VP39"/>
    <property type="match status" value="1"/>
</dbReference>
<dbReference type="InterPro" id="IPR029063">
    <property type="entry name" value="SAM-dependent_MTases_sf"/>
</dbReference>
<name>A0A0D2BGP5_9EURO</name>
<organism evidence="1 2">
    <name type="scientific">Exophiala xenobiotica</name>
    <dbReference type="NCBI Taxonomy" id="348802"/>
    <lineage>
        <taxon>Eukaryota</taxon>
        <taxon>Fungi</taxon>
        <taxon>Dikarya</taxon>
        <taxon>Ascomycota</taxon>
        <taxon>Pezizomycotina</taxon>
        <taxon>Eurotiomycetes</taxon>
        <taxon>Chaetothyriomycetidae</taxon>
        <taxon>Chaetothyriales</taxon>
        <taxon>Herpotrichiellaceae</taxon>
        <taxon>Exophiala</taxon>
    </lineage>
</organism>
<dbReference type="PANTHER" id="PTHR43591:SF50">
    <property type="entry name" value="METHYLTRANSFERASE DOMAIN-CONTAINING PROTEIN-RELATED"/>
    <property type="match status" value="1"/>
</dbReference>
<dbReference type="GeneID" id="25332021"/>
<sequence>MDEFMKKTKQEGHVSETQRLAANHEVFTHGLGGKLTLTPLDLSKPGLRVLDSACADGTWLRDLARHSSAAGTATYVGFDVNDEIFPSEKPHNVGSMDLVKHSVHDPYPEAWKSSFDLVHQRLLIAAWASAPKVETLKRLVELAKPGTGYVESMELNVDPRTIPDDVPKYKRFYELMAEIMDAIGLGRYTVSNLKTLLADAGCVDVVETKTRYKVGAKTELGLKEKSIDGQVTAIPALAAVAKNVKTSFSEEELQTLENDARKELTIVGGEFEMVTVWGRRAEA</sequence>
<reference evidence="1 2" key="1">
    <citation type="submission" date="2015-01" db="EMBL/GenBank/DDBJ databases">
        <title>The Genome Sequence of Exophiala xenobiotica CBS118157.</title>
        <authorList>
            <consortium name="The Broad Institute Genomics Platform"/>
            <person name="Cuomo C."/>
            <person name="de Hoog S."/>
            <person name="Gorbushina A."/>
            <person name="Stielow B."/>
            <person name="Teixiera M."/>
            <person name="Abouelleil A."/>
            <person name="Chapman S.B."/>
            <person name="Priest M."/>
            <person name="Young S.K."/>
            <person name="Wortman J."/>
            <person name="Nusbaum C."/>
            <person name="Birren B."/>
        </authorList>
    </citation>
    <scope>NUCLEOTIDE SEQUENCE [LARGE SCALE GENOMIC DNA]</scope>
    <source>
        <strain evidence="1 2">CBS 118157</strain>
    </source>
</reference>
<dbReference type="PANTHER" id="PTHR43591">
    <property type="entry name" value="METHYLTRANSFERASE"/>
    <property type="match status" value="1"/>
</dbReference>